<keyword evidence="4" id="KW-0812">Transmembrane</keyword>
<dbReference type="AlphaFoldDB" id="A0A6N4A5R1"/>
<dbReference type="PANTHER" id="PTHR21461">
    <property type="entry name" value="GLYCOSYLTRANSFERASE FAMILY 92 PROTEIN"/>
    <property type="match status" value="1"/>
</dbReference>
<comment type="subcellular location">
    <subcellularLocation>
        <location evidence="1">Membrane</location>
        <topology evidence="1">Single-pass membrane protein</topology>
    </subcellularLocation>
</comment>
<dbReference type="GO" id="GO:0016020">
    <property type="term" value="C:membrane"/>
    <property type="evidence" value="ECO:0007669"/>
    <property type="project" value="UniProtKB-SubCell"/>
</dbReference>
<evidence type="ECO:0000256" key="5">
    <source>
        <dbReference type="ARBA" id="ARBA00022989"/>
    </source>
</evidence>
<dbReference type="Pfam" id="PF01697">
    <property type="entry name" value="Glyco_transf_92"/>
    <property type="match status" value="1"/>
</dbReference>
<dbReference type="Proteomes" id="UP000181728">
    <property type="component" value="Unassembled WGS sequence"/>
</dbReference>
<evidence type="ECO:0000256" key="3">
    <source>
        <dbReference type="ARBA" id="ARBA00022679"/>
    </source>
</evidence>
<evidence type="ECO:0000313" key="7">
    <source>
        <dbReference type="EMBL" id="OIM20752.1"/>
    </source>
</evidence>
<dbReference type="SUPFAM" id="SSF53448">
    <property type="entry name" value="Nucleotide-diphospho-sugar transferases"/>
    <property type="match status" value="1"/>
</dbReference>
<accession>A0A6N4A5R1</accession>
<keyword evidence="2" id="KW-0328">Glycosyltransferase</keyword>
<dbReference type="GO" id="GO:0016757">
    <property type="term" value="F:glycosyltransferase activity"/>
    <property type="evidence" value="ECO:0007669"/>
    <property type="project" value="UniProtKB-KW"/>
</dbReference>
<reference evidence="7 8" key="1">
    <citation type="journal article" date="2016" name="BMC Genomics">
        <title>Consensus pan-genome assembly of the specialised wine bacterium Oenococcus oeni.</title>
        <authorList>
            <person name="Sternes P.R."/>
            <person name="Borneman A.R."/>
        </authorList>
    </citation>
    <scope>NUCLEOTIDE SEQUENCE [LARGE SCALE GENOMIC DNA]</scope>
    <source>
        <strain evidence="7 8">AWRIB661</strain>
    </source>
</reference>
<protein>
    <recommendedName>
        <fullName evidence="9">Glycosyltransferase family 2 protein</fullName>
    </recommendedName>
</protein>
<gene>
    <name evidence="7" type="ORF">ATX59_07495</name>
</gene>
<dbReference type="EMBL" id="MLOK01000050">
    <property type="protein sequence ID" value="OIM20752.1"/>
    <property type="molecule type" value="Genomic_DNA"/>
</dbReference>
<keyword evidence="3" id="KW-0808">Transferase</keyword>
<dbReference type="PANTHER" id="PTHR21461:SF69">
    <property type="entry name" value="GLYCOSYLTRANSFERASE FAMILY 92 PROTEIN"/>
    <property type="match status" value="1"/>
</dbReference>
<evidence type="ECO:0008006" key="9">
    <source>
        <dbReference type="Google" id="ProtNLM"/>
    </source>
</evidence>
<evidence type="ECO:0000256" key="2">
    <source>
        <dbReference type="ARBA" id="ARBA00022676"/>
    </source>
</evidence>
<dbReference type="InterPro" id="IPR029044">
    <property type="entry name" value="Nucleotide-diphossugar_trans"/>
</dbReference>
<dbReference type="InterPro" id="IPR008166">
    <property type="entry name" value="Glyco_transf_92"/>
</dbReference>
<dbReference type="GO" id="GO:0005737">
    <property type="term" value="C:cytoplasm"/>
    <property type="evidence" value="ECO:0007669"/>
    <property type="project" value="TreeGrafter"/>
</dbReference>
<keyword evidence="5" id="KW-1133">Transmembrane helix</keyword>
<name>A0A6N4A5R1_OENOE</name>
<dbReference type="Gene3D" id="3.90.550.10">
    <property type="entry name" value="Spore Coat Polysaccharide Biosynthesis Protein SpsA, Chain A"/>
    <property type="match status" value="1"/>
</dbReference>
<evidence type="ECO:0000256" key="6">
    <source>
        <dbReference type="ARBA" id="ARBA00023136"/>
    </source>
</evidence>
<proteinExistence type="predicted"/>
<evidence type="ECO:0000313" key="8">
    <source>
        <dbReference type="Proteomes" id="UP000181728"/>
    </source>
</evidence>
<dbReference type="CDD" id="cd00761">
    <property type="entry name" value="Glyco_tranf_GTA_type"/>
    <property type="match status" value="1"/>
</dbReference>
<sequence length="327" mass="38545">MHIIKETIKKIFFKNHRRQSDNNLFTYSLNKFIRFVIGQFFMCAILKKIGIYKFLHLKKSQVSSERELIVLSIVKNEGFYIKEWIDFHLLIGVDKFIIYDNGSTDDTKTILQPYIDSKIVRYIYLPGESQQVPAYRDAIKNQLKVSAWVITIDVDEFLVPVSQVTLKDFLKTVPNSVSQIMIGWMVYGSNNLICRPKGLVIENFSRHAKNDYIADYKSIIKSERFIDVLNAHMYLVAGKTVDENMHRIWSYPYSEMIGSRPASKRIFRINHYYTKSLEEYELKIKRGDAYNSKINLKSMAEFHMQDKNELTDNLMRPYIKELKNIEK</sequence>
<evidence type="ECO:0000256" key="1">
    <source>
        <dbReference type="ARBA" id="ARBA00004167"/>
    </source>
</evidence>
<evidence type="ECO:0000256" key="4">
    <source>
        <dbReference type="ARBA" id="ARBA00022692"/>
    </source>
</evidence>
<comment type="caution">
    <text evidence="7">The sequence shown here is derived from an EMBL/GenBank/DDBJ whole genome shotgun (WGS) entry which is preliminary data.</text>
</comment>
<organism evidence="7 8">
    <name type="scientific">Oenococcus oeni</name>
    <name type="common">Leuconostoc oenos</name>
    <dbReference type="NCBI Taxonomy" id="1247"/>
    <lineage>
        <taxon>Bacteria</taxon>
        <taxon>Bacillati</taxon>
        <taxon>Bacillota</taxon>
        <taxon>Bacilli</taxon>
        <taxon>Lactobacillales</taxon>
        <taxon>Lactobacillaceae</taxon>
        <taxon>Oenococcus</taxon>
    </lineage>
</organism>
<keyword evidence="6" id="KW-0472">Membrane</keyword>